<dbReference type="InterPro" id="IPR012914">
    <property type="entry name" value="PucR_dom"/>
</dbReference>
<dbReference type="PANTHER" id="PTHR33744">
    <property type="entry name" value="CARBOHYDRATE DIACID REGULATOR"/>
    <property type="match status" value="1"/>
</dbReference>
<comment type="caution">
    <text evidence="3">The sequence shown here is derived from an EMBL/GenBank/DDBJ whole genome shotgun (WGS) entry which is preliminary data.</text>
</comment>
<dbReference type="OrthoDB" id="142218at2"/>
<dbReference type="RefSeq" id="WP_063974245.1">
    <property type="nucleotide sequence ID" value="NZ_LQWZ01000001.1"/>
</dbReference>
<dbReference type="PANTHER" id="PTHR33744:SF1">
    <property type="entry name" value="DNA-BINDING TRANSCRIPTIONAL ACTIVATOR ADER"/>
    <property type="match status" value="1"/>
</dbReference>
<gene>
    <name evidence="3" type="ORF">AWH48_00305</name>
</gene>
<evidence type="ECO:0008006" key="5">
    <source>
        <dbReference type="Google" id="ProtNLM"/>
    </source>
</evidence>
<dbReference type="InterPro" id="IPR042070">
    <property type="entry name" value="PucR_C-HTH_sf"/>
</dbReference>
<protein>
    <recommendedName>
        <fullName evidence="5">PucR family transcriptional regulator</fullName>
    </recommendedName>
</protein>
<dbReference type="InterPro" id="IPR025736">
    <property type="entry name" value="PucR_C-HTH_dom"/>
</dbReference>
<dbReference type="Pfam" id="PF07905">
    <property type="entry name" value="PucR"/>
    <property type="match status" value="1"/>
</dbReference>
<feature type="domain" description="Purine catabolism PurC-like" evidence="1">
    <location>
        <begin position="10"/>
        <end position="125"/>
    </location>
</feature>
<organism evidence="3 4">
    <name type="scientific">Domibacillus aminovorans</name>
    <dbReference type="NCBI Taxonomy" id="29332"/>
    <lineage>
        <taxon>Bacteria</taxon>
        <taxon>Bacillati</taxon>
        <taxon>Bacillota</taxon>
        <taxon>Bacilli</taxon>
        <taxon>Bacillales</taxon>
        <taxon>Bacillaceae</taxon>
        <taxon>Domibacillus</taxon>
    </lineage>
</organism>
<name>A0A177L1Y6_9BACI</name>
<reference evidence="3 4" key="1">
    <citation type="submission" date="2016-01" db="EMBL/GenBank/DDBJ databases">
        <title>Investigation of taxonomic status of Bacillus aminovorans.</title>
        <authorList>
            <person name="Verma A."/>
            <person name="Pal Y."/>
            <person name="Krishnamurthi S."/>
        </authorList>
    </citation>
    <scope>NUCLEOTIDE SEQUENCE [LARGE SCALE GENOMIC DNA]</scope>
    <source>
        <strain evidence="3 4">DSM 4337</strain>
    </source>
</reference>
<accession>A0A177L1Y6</accession>
<proteinExistence type="predicted"/>
<dbReference type="Pfam" id="PF13556">
    <property type="entry name" value="HTH_30"/>
    <property type="match status" value="1"/>
</dbReference>
<sequence>MITVREAILLTELNNVTVRAGKRGLFRKIRWAHVIDHDDMRHFLEGGELLLTSGQVWPQDKPSEDRLLKGFLQHQISGILFATGRYLDECPPSVLEFGEKYAIPILEVPFHVRFVKLTHSIHQEIVKREYRKKELTAKLPLKLTEKLGSSNSSMDVCRNLANHFNCPAVITDPMNKVLDKIIPAEEKRINLPQTMDHLIKLLNERSVDHLHENEPIMAEGQPINVSTKTSPYAMAVPLQIEGNYSGTLWLLNFYQPLNETHALALKYAATVLLDIHLNQQIVGVTNKQFRTELMELLFENPKTASILMKDRMHKLGLTANENWVAGFVLPGIKKIPLSLSIELDFLSNECTNWIQQTEGIDGFCAVYEGRLTLLISSSLEYSEIKNHLKNLYSHVQTIYKQIVPVLVFGEMKADWLSLVESYQEAKSLTPLVQFSDPAGGAYFAEESRGELLLYGGMDSAKAQEFRNLILPEELLSERGSVLYETLKCLAAHNYNREIVAKALHIHRNTLRYRIDRIEHYLEDSLSSSKCQFWIQIALALESLADHIHGYSLETDDDKLLEGASPPTIL</sequence>
<dbReference type="InterPro" id="IPR051448">
    <property type="entry name" value="CdaR-like_regulators"/>
</dbReference>
<dbReference type="Gene3D" id="1.10.10.2840">
    <property type="entry name" value="PucR C-terminal helix-turn-helix domain"/>
    <property type="match status" value="1"/>
</dbReference>
<evidence type="ECO:0000313" key="3">
    <source>
        <dbReference type="EMBL" id="OAH59583.1"/>
    </source>
</evidence>
<dbReference type="Proteomes" id="UP000077271">
    <property type="component" value="Unassembled WGS sequence"/>
</dbReference>
<evidence type="ECO:0000259" key="2">
    <source>
        <dbReference type="Pfam" id="PF13556"/>
    </source>
</evidence>
<dbReference type="AlphaFoldDB" id="A0A177L1Y6"/>
<feature type="domain" description="PucR C-terminal helix-turn-helix" evidence="2">
    <location>
        <begin position="482"/>
        <end position="539"/>
    </location>
</feature>
<evidence type="ECO:0000313" key="4">
    <source>
        <dbReference type="Proteomes" id="UP000077271"/>
    </source>
</evidence>
<evidence type="ECO:0000259" key="1">
    <source>
        <dbReference type="Pfam" id="PF07905"/>
    </source>
</evidence>
<dbReference type="EMBL" id="LQWZ01000001">
    <property type="protein sequence ID" value="OAH59583.1"/>
    <property type="molecule type" value="Genomic_DNA"/>
</dbReference>